<dbReference type="PANTHER" id="PTHR37479:SF1">
    <property type="entry name" value="CELL DIVISION PROTEIN FTSL"/>
    <property type="match status" value="1"/>
</dbReference>
<dbReference type="EMBL" id="LBNE01000013">
    <property type="protein sequence ID" value="KKO70694.1"/>
    <property type="molecule type" value="Genomic_DNA"/>
</dbReference>
<keyword evidence="3 8" id="KW-0132">Cell division</keyword>
<dbReference type="Pfam" id="PF04999">
    <property type="entry name" value="FtsL"/>
    <property type="match status" value="1"/>
</dbReference>
<feature type="signal peptide" evidence="10">
    <location>
        <begin position="1"/>
        <end position="19"/>
    </location>
</feature>
<evidence type="ECO:0000256" key="10">
    <source>
        <dbReference type="SAM" id="SignalP"/>
    </source>
</evidence>
<dbReference type="NCBIfam" id="TIGR02209">
    <property type="entry name" value="ftsL_broad"/>
    <property type="match status" value="1"/>
</dbReference>
<evidence type="ECO:0000313" key="11">
    <source>
        <dbReference type="EMBL" id="KKO70694.1"/>
    </source>
</evidence>
<comment type="subcellular location">
    <subcellularLocation>
        <location evidence="8">Cell inner membrane</location>
        <topology evidence="8">Single-pass type II membrane protein</topology>
    </subcellularLocation>
    <subcellularLocation>
        <location evidence="1">Cell membrane</location>
        <topology evidence="1">Single-pass type II membrane protein</topology>
    </subcellularLocation>
    <text evidence="8">Localizes to the division septum where it forms a ring structure.</text>
</comment>
<evidence type="ECO:0000256" key="9">
    <source>
        <dbReference type="NCBIfam" id="TIGR02209"/>
    </source>
</evidence>
<keyword evidence="2 8" id="KW-1003">Cell membrane</keyword>
<keyword evidence="4 8" id="KW-0812">Transmembrane</keyword>
<dbReference type="GO" id="GO:0032153">
    <property type="term" value="C:cell division site"/>
    <property type="evidence" value="ECO:0007669"/>
    <property type="project" value="UniProtKB-UniRule"/>
</dbReference>
<evidence type="ECO:0000313" key="13">
    <source>
        <dbReference type="Proteomes" id="UP000078084"/>
    </source>
</evidence>
<organism evidence="11 13">
    <name type="scientific">Kerstersia gyiorum</name>
    <dbReference type="NCBI Taxonomy" id="206506"/>
    <lineage>
        <taxon>Bacteria</taxon>
        <taxon>Pseudomonadati</taxon>
        <taxon>Pseudomonadota</taxon>
        <taxon>Betaproteobacteria</taxon>
        <taxon>Burkholderiales</taxon>
        <taxon>Alcaligenaceae</taxon>
        <taxon>Kerstersia</taxon>
    </lineage>
</organism>
<keyword evidence="7 8" id="KW-0131">Cell cycle</keyword>
<keyword evidence="10" id="KW-0732">Signal</keyword>
<evidence type="ECO:0000256" key="3">
    <source>
        <dbReference type="ARBA" id="ARBA00022618"/>
    </source>
</evidence>
<gene>
    <name evidence="8" type="primary">ftsL</name>
    <name evidence="11" type="ORF">AAV32_15670</name>
    <name evidence="12" type="ORF">EV679_3190</name>
</gene>
<dbReference type="EMBL" id="SGWZ01000006">
    <property type="protein sequence ID" value="RZS65399.1"/>
    <property type="molecule type" value="Genomic_DNA"/>
</dbReference>
<protein>
    <recommendedName>
        <fullName evidence="8 9">Cell division protein FtsL</fullName>
    </recommendedName>
</protein>
<feature type="chain" id="PRO_5035546799" description="Cell division protein FtsL" evidence="10">
    <location>
        <begin position="20"/>
        <end position="95"/>
    </location>
</feature>
<evidence type="ECO:0000256" key="7">
    <source>
        <dbReference type="ARBA" id="ARBA00023306"/>
    </source>
</evidence>
<comment type="similarity">
    <text evidence="8">Belongs to the FtsL family.</text>
</comment>
<name>A0A171KP77_9BURK</name>
<reference evidence="12 14" key="2">
    <citation type="submission" date="2019-02" db="EMBL/GenBank/DDBJ databases">
        <title>Genomic Encyclopedia of Type Strains, Phase IV (KMG-IV): sequencing the most valuable type-strain genomes for metagenomic binning, comparative biology and taxonomic classification.</title>
        <authorList>
            <person name="Goeker M."/>
        </authorList>
    </citation>
    <scope>NUCLEOTIDE SEQUENCE [LARGE SCALE GENOMIC DNA]</scope>
    <source>
        <strain evidence="12 14">DSM 16618</strain>
    </source>
</reference>
<sequence length="95" mass="10552">MTRVLFVLGLLLMLSAASLVTSQYQGRRAFIELERARAQANDLDLEWRRLQLERAGLARNARVDDVAVNELQMVPVDPQRALYFNAPAAAQPGGS</sequence>
<evidence type="ECO:0000256" key="6">
    <source>
        <dbReference type="ARBA" id="ARBA00023136"/>
    </source>
</evidence>
<dbReference type="STRING" id="206506.AAV32_15670"/>
<dbReference type="OrthoDB" id="5298556at2"/>
<comment type="subunit">
    <text evidence="8">Part of a complex composed of FtsB, FtsL and FtsQ.</text>
</comment>
<dbReference type="Proteomes" id="UP000078084">
    <property type="component" value="Unassembled WGS sequence"/>
</dbReference>
<dbReference type="InterPro" id="IPR011922">
    <property type="entry name" value="Cell_div_FtsL"/>
</dbReference>
<evidence type="ECO:0000256" key="1">
    <source>
        <dbReference type="ARBA" id="ARBA00004401"/>
    </source>
</evidence>
<evidence type="ECO:0000256" key="4">
    <source>
        <dbReference type="ARBA" id="ARBA00022692"/>
    </source>
</evidence>
<evidence type="ECO:0000313" key="12">
    <source>
        <dbReference type="EMBL" id="RZS65399.1"/>
    </source>
</evidence>
<dbReference type="GO" id="GO:0005886">
    <property type="term" value="C:plasma membrane"/>
    <property type="evidence" value="ECO:0007669"/>
    <property type="project" value="UniProtKB-SubCell"/>
</dbReference>
<comment type="caution">
    <text evidence="11">The sequence shown here is derived from an EMBL/GenBank/DDBJ whole genome shotgun (WGS) entry which is preliminary data.</text>
</comment>
<dbReference type="Proteomes" id="UP000292039">
    <property type="component" value="Unassembled WGS sequence"/>
</dbReference>
<dbReference type="GO" id="GO:0043093">
    <property type="term" value="P:FtsZ-dependent cytokinesis"/>
    <property type="evidence" value="ECO:0007669"/>
    <property type="project" value="UniProtKB-UniRule"/>
</dbReference>
<reference evidence="11 13" key="1">
    <citation type="submission" date="2015-04" db="EMBL/GenBank/DDBJ databases">
        <title>Genome sequence of Kerstersia gyiorum CG1.</title>
        <authorList>
            <person name="Greninger A.L."/>
            <person name="Kozyreva V."/>
            <person name="Chaturvedi V."/>
        </authorList>
    </citation>
    <scope>NUCLEOTIDE SEQUENCE [LARGE SCALE GENOMIC DNA]</scope>
    <source>
        <strain evidence="11 13">CG1</strain>
    </source>
</reference>
<evidence type="ECO:0000256" key="5">
    <source>
        <dbReference type="ARBA" id="ARBA00022989"/>
    </source>
</evidence>
<keyword evidence="13" id="KW-1185">Reference proteome</keyword>
<dbReference type="AlphaFoldDB" id="A0A171KP77"/>
<evidence type="ECO:0000256" key="8">
    <source>
        <dbReference type="HAMAP-Rule" id="MF_00910"/>
    </source>
</evidence>
<dbReference type="RefSeq" id="WP_068374490.1">
    <property type="nucleotide sequence ID" value="NZ_CBCSEB010000004.1"/>
</dbReference>
<dbReference type="GeneID" id="99725323"/>
<evidence type="ECO:0000256" key="2">
    <source>
        <dbReference type="ARBA" id="ARBA00022475"/>
    </source>
</evidence>
<dbReference type="HAMAP" id="MF_00910">
    <property type="entry name" value="FtsL"/>
    <property type="match status" value="1"/>
</dbReference>
<keyword evidence="8" id="KW-0997">Cell inner membrane</keyword>
<dbReference type="PANTHER" id="PTHR37479">
    <property type="entry name" value="CELL DIVISION PROTEIN FTSL"/>
    <property type="match status" value="1"/>
</dbReference>
<evidence type="ECO:0000313" key="14">
    <source>
        <dbReference type="Proteomes" id="UP000292039"/>
    </source>
</evidence>
<keyword evidence="5 8" id="KW-1133">Transmembrane helix</keyword>
<comment type="function">
    <text evidence="8">Essential cell division protein. May link together the upstream cell division proteins, which are predominantly cytoplasmic, with the downstream cell division proteins, which are predominantly periplasmic.</text>
</comment>
<proteinExistence type="inferred from homology"/>
<accession>A0A171KP77</accession>
<keyword evidence="6 8" id="KW-0472">Membrane</keyword>